<dbReference type="RefSeq" id="WP_194181961.1">
    <property type="nucleotide sequence ID" value="NZ_JADGIK010000002.1"/>
</dbReference>
<dbReference type="Proteomes" id="UP000608754">
    <property type="component" value="Unassembled WGS sequence"/>
</dbReference>
<proteinExistence type="predicted"/>
<keyword evidence="2" id="KW-1185">Reference proteome</keyword>
<comment type="caution">
    <text evidence="1">The sequence shown here is derived from an EMBL/GenBank/DDBJ whole genome shotgun (WGS) entry which is preliminary data.</text>
</comment>
<evidence type="ECO:0000313" key="1">
    <source>
        <dbReference type="EMBL" id="MBF0596425.1"/>
    </source>
</evidence>
<sequence>MIVVLKVKPCELEGPTITPHPGGGGGYPGWGGDNGGGGGCSIYEDCEYIEPLIGGGSAPSTPKNPCEIIKPLGKSNKVKELMRDNLKNTVSGNKEYGYHS</sequence>
<accession>A0A8J7K9N6</accession>
<reference evidence="1" key="1">
    <citation type="submission" date="2020-10" db="EMBL/GenBank/DDBJ databases">
        <authorList>
            <person name="Lu T."/>
            <person name="Wang Q."/>
            <person name="Han X."/>
        </authorList>
    </citation>
    <scope>NUCLEOTIDE SEQUENCE</scope>
    <source>
        <strain evidence="1">WQ 117</strain>
    </source>
</reference>
<dbReference type="AlphaFoldDB" id="A0A8J7K9N6"/>
<protein>
    <submittedName>
        <fullName evidence="1">Uncharacterized protein</fullName>
    </submittedName>
</protein>
<dbReference type="EMBL" id="JADGIK010000002">
    <property type="protein sequence ID" value="MBF0596425.1"/>
    <property type="molecule type" value="Genomic_DNA"/>
</dbReference>
<gene>
    <name evidence="1" type="ORF">IM532_02920</name>
</gene>
<name>A0A8J7K9N6_9FLAO</name>
<evidence type="ECO:0000313" key="2">
    <source>
        <dbReference type="Proteomes" id="UP000608754"/>
    </source>
</evidence>
<organism evidence="1 2">
    <name type="scientific">Faecalibacter rhinopitheci</name>
    <dbReference type="NCBI Taxonomy" id="2779678"/>
    <lineage>
        <taxon>Bacteria</taxon>
        <taxon>Pseudomonadati</taxon>
        <taxon>Bacteroidota</taxon>
        <taxon>Flavobacteriia</taxon>
        <taxon>Flavobacteriales</taxon>
        <taxon>Weeksellaceae</taxon>
        <taxon>Faecalibacter</taxon>
    </lineage>
</organism>